<evidence type="ECO:0000256" key="4">
    <source>
        <dbReference type="SAM" id="MobiDB-lite"/>
    </source>
</evidence>
<dbReference type="InterPro" id="IPR027417">
    <property type="entry name" value="P-loop_NTPase"/>
</dbReference>
<dbReference type="OrthoDB" id="5971509at2759"/>
<dbReference type="GO" id="GO:0005524">
    <property type="term" value="F:ATP binding"/>
    <property type="evidence" value="ECO:0007669"/>
    <property type="project" value="UniProtKB-KW"/>
</dbReference>
<feature type="domain" description="NACHT" evidence="5">
    <location>
        <begin position="513"/>
        <end position="649"/>
    </location>
</feature>
<keyword evidence="2" id="KW-0067">ATP-binding</keyword>
<name>A0A3M6V5J1_POCDA</name>
<dbReference type="InterPro" id="IPR007111">
    <property type="entry name" value="NACHT_NTPase"/>
</dbReference>
<organism evidence="6 7">
    <name type="scientific">Pocillopora damicornis</name>
    <name type="common">Cauliflower coral</name>
    <name type="synonym">Millepora damicornis</name>
    <dbReference type="NCBI Taxonomy" id="46731"/>
    <lineage>
        <taxon>Eukaryota</taxon>
        <taxon>Metazoa</taxon>
        <taxon>Cnidaria</taxon>
        <taxon>Anthozoa</taxon>
        <taxon>Hexacorallia</taxon>
        <taxon>Scleractinia</taxon>
        <taxon>Astrocoeniina</taxon>
        <taxon>Pocilloporidae</taxon>
        <taxon>Pocillopora</taxon>
    </lineage>
</organism>
<dbReference type="PANTHER" id="PTHR46312:SF2">
    <property type="entry name" value="NUCLEOTIDE-BINDING OLIGOMERIZATION DOMAIN-CONTAINING PROTEIN 2-LIKE"/>
    <property type="match status" value="1"/>
</dbReference>
<dbReference type="PROSITE" id="PS50837">
    <property type="entry name" value="NACHT"/>
    <property type="match status" value="1"/>
</dbReference>
<feature type="region of interest" description="Disordered" evidence="4">
    <location>
        <begin position="550"/>
        <end position="572"/>
    </location>
</feature>
<protein>
    <recommendedName>
        <fullName evidence="5">NACHT domain-containing protein</fullName>
    </recommendedName>
</protein>
<dbReference type="Pfam" id="PF05729">
    <property type="entry name" value="NACHT"/>
    <property type="match status" value="1"/>
</dbReference>
<dbReference type="EMBL" id="RCHS01000076">
    <property type="protein sequence ID" value="RMX61145.1"/>
    <property type="molecule type" value="Genomic_DNA"/>
</dbReference>
<reference evidence="6 7" key="1">
    <citation type="journal article" date="2018" name="Sci. Rep.">
        <title>Comparative analysis of the Pocillopora damicornis genome highlights role of immune system in coral evolution.</title>
        <authorList>
            <person name="Cunning R."/>
            <person name="Bay R.A."/>
            <person name="Gillette P."/>
            <person name="Baker A.C."/>
            <person name="Traylor-Knowles N."/>
        </authorList>
    </citation>
    <scope>NUCLEOTIDE SEQUENCE [LARGE SCALE GENOMIC DNA]</scope>
    <source>
        <strain evidence="6">RSMAS</strain>
        <tissue evidence="6">Whole animal</tissue>
    </source>
</reference>
<dbReference type="PANTHER" id="PTHR46312">
    <property type="entry name" value="NACHT DOMAIN-CONTAINING PROTEIN"/>
    <property type="match status" value="1"/>
</dbReference>
<keyword evidence="1" id="KW-0547">Nucleotide-binding</keyword>
<keyword evidence="3" id="KW-0175">Coiled coil</keyword>
<comment type="caution">
    <text evidence="6">The sequence shown here is derived from an EMBL/GenBank/DDBJ whole genome shotgun (WGS) entry which is preliminary data.</text>
</comment>
<evidence type="ECO:0000313" key="7">
    <source>
        <dbReference type="Proteomes" id="UP000275408"/>
    </source>
</evidence>
<proteinExistence type="predicted"/>
<dbReference type="Proteomes" id="UP000275408">
    <property type="component" value="Unassembled WGS sequence"/>
</dbReference>
<evidence type="ECO:0000259" key="5">
    <source>
        <dbReference type="PROSITE" id="PS50837"/>
    </source>
</evidence>
<evidence type="ECO:0000256" key="1">
    <source>
        <dbReference type="ARBA" id="ARBA00022741"/>
    </source>
</evidence>
<keyword evidence="7" id="KW-1185">Reference proteome</keyword>
<feature type="coiled-coil region" evidence="3">
    <location>
        <begin position="222"/>
        <end position="270"/>
    </location>
</feature>
<dbReference type="Gene3D" id="3.80.10.10">
    <property type="entry name" value="Ribonuclease Inhibitor"/>
    <property type="match status" value="4"/>
</dbReference>
<sequence>MMMTDEEKRWLVVGIAMNKEAAPVLRDFIKQEMNTHYTNLDAYCSGLTPGCTLKTLTRHQVTADRTLKRLKFQNINNNLHLHGKSTSRYNYSINDPVELAKLYLPDYLAQFSAFDESLDISAILRLLGFTNPAPIFLSPYPSIPIQSSADDVRENVRNKWGHCNLSDWTEAFFKDCFLKLKTLVNSLGLPVGKETTILDRLSDWQTKGCQLCMGHAVDQQLLSLVQQNVKDLMANYVKTQAELSTLQDEVALLRDEHATAQNQWQKHEEQIGGMKEWLEETKGILEKLQTAEKYFQVEIRMRLQQVESRLAESAEKVQELKSGFCETNVRVVQLQEGLAETDVKVEKVQEGLAETDLKMEQLQGGLAQKDVKMEQLKKELGETDVKVERLEEDMSETDVKMEKVKIEVTEMGDKVKELELVLKDQRMKANVVESPSAERFDVNTCRSKLAEHYKRTATVPTSVWSKKSPVDMKQLYTRLTWVKEEQTPEGSSKPELNHYTDVFNENENGYAPNRILVQGETGIGKTTFVKKMGLDWAELVDERTIGKHQDSRTRYGAESVSQGCEESSRNRMKREESVKVSKDEVNPLKRFELVLAINLKEVSKYSSFRDVVCRSNIFPEEDTAMAEQLISYITHNQEKVLLVFDGYDEYRCGTTSDIYEIFMGNKLRKCCVLITTRISNADDLLGQFKAVHAEITGFSEEDREAFMCKMLGSKTEAVQLEWHLYEEGLFELARVPLLLLFFCTLWKKGKVNSFPETKTKLYKAIVQYVLDHSQGKSSPAHFHEIGKYEDILVEIGKVALECLLKDDHVFEFDQLSASISCEESRFIGLLQVTEFSQNLRPAGMVSFIHKSIQEFLAAWYITYRCIPEGDLGDLKECTRSIEDCRVFENVFQFICGLSDDGAHKVFEHMATVRISNSKLDLLKALSAIERELDWNSYHGTNFMYETFMRLLYKSFHEVQSKSKLLNHWFECAGGTILVTKQLVKLLKETKVNNFTDFSDVSFLMVRSKEEILLEVAQCLDCLDITLRNSETEFTLRDFLVNLKTHRECYFCRYTFVLLSRNRQFQFYVRSLRLCCDLTGRLFTGTAVTSVQSSSEKWWSELRHLHCGGMVNNSTLKALSGVISNCECLESLIIERADGSVCDILKSVPNPSRCALQIGSVRDSQCHLTAEKEAEKLAALLPKFTRVFRLNLALTSCFAAEVEKLVVSVNHVTLKGLLLNEISLTPSSASVLGQSLPEMSCLEKLILVGGSNGDVLPVKALFGGFHKTLPLSELRFMDFNIGGCIAPLSNNLRFFPLLRCLDLHFITWNEHNLLHLFRNLEFIPRLETLSLTGTLQNDSEEEVRGCSEEEVMQTSFTHQTLNRLCLSNVSLTLAVAELLGQLIPEMSALKELRIYERDDRIFEGDDRILQDGEVEVLFGGFKKRLPLQQLAFHKFSMKGRLDHLINSLQLFPELQWAYVNIDINFIINDANFLVFLERLRNIPSLPTTSIHCKSVARADCKGEGNSGRLQVYSGRLFLLDVSFTPTVARALGRLISEMSSLEEFTFSYSNRSNGENDENTLEGEEIEVIFGQFRELLSLQRLILSGISLTSKAAEALGQCLPRMSSLTTLELIGVDGSVLQAEQMDALFGGFSEELPLCRLIVQRFSMRGCLAPLSDCLRFFPKLEYLDIGEVSLNEHNFFHLLSGVRCIPNLMSLGVKGQRQIPFHADCSERVETEVSCTLAALQILSLSGITLNPAVVRALGRLLPQMSLDSLFVKEGIVLQTGETEALPSGFNECLASHRSTSDDFSERSVLAPLTDSFRFFPKMTMMELDIDLNNSEMCGFLASDLFLSKYFPRLNILVVECRPLAREGCEGEENTMGHLTLSRFKTLELRNISLTPPVISALGRALSTMSSLEQLCLFSSGEIIMQDKEVEALFGGLDKTVNLQQLSFSGFRVGSCLTRLVKRFGEFPNLLKVYLKISSENENEQNVCGLLRCLRFLPDIHGLSVQCEAQVTANIVCLETAPYLLHEIIFSGVTLTRAVAVALGQSLAEMSALRKLKLTGSDGSILNIVEMEALFGGINTKMLLQTLHFSGFCVKGVLAPLTKSFQFFPNLQRLMLTALHLDEQDLQGLLENLKFIPELFKLDLSDNPLGRAVNSLMPHLVKRSRLYDVNLFQTASEQELNSIQEQVKQARPYVHIRVSRETVGGAV</sequence>
<evidence type="ECO:0000256" key="3">
    <source>
        <dbReference type="SAM" id="Coils"/>
    </source>
</evidence>
<dbReference type="InterPro" id="IPR032675">
    <property type="entry name" value="LRR_dom_sf"/>
</dbReference>
<dbReference type="SUPFAM" id="SSF52047">
    <property type="entry name" value="RNI-like"/>
    <property type="match status" value="3"/>
</dbReference>
<accession>A0A3M6V5J1</accession>
<evidence type="ECO:0000313" key="6">
    <source>
        <dbReference type="EMBL" id="RMX61145.1"/>
    </source>
</evidence>
<feature type="coiled-coil region" evidence="3">
    <location>
        <begin position="359"/>
        <end position="407"/>
    </location>
</feature>
<evidence type="ECO:0000256" key="2">
    <source>
        <dbReference type="ARBA" id="ARBA00022840"/>
    </source>
</evidence>
<dbReference type="Gene3D" id="3.40.50.300">
    <property type="entry name" value="P-loop containing nucleotide triphosphate hydrolases"/>
    <property type="match status" value="1"/>
</dbReference>
<gene>
    <name evidence="6" type="ORF">pdam_00016687</name>
</gene>
<dbReference type="SUPFAM" id="SSF52540">
    <property type="entry name" value="P-loop containing nucleoside triphosphate hydrolases"/>
    <property type="match status" value="1"/>
</dbReference>